<protein>
    <recommendedName>
        <fullName evidence="5">Periplasmic heavy metal sensor</fullName>
    </recommendedName>
</protein>
<feature type="compositionally biased region" description="Basic and acidic residues" evidence="1">
    <location>
        <begin position="64"/>
        <end position="79"/>
    </location>
</feature>
<dbReference type="Proteomes" id="UP000029736">
    <property type="component" value="Unassembled WGS sequence"/>
</dbReference>
<dbReference type="EMBL" id="JPOS01000012">
    <property type="protein sequence ID" value="KGE89073.1"/>
    <property type="molecule type" value="Genomic_DNA"/>
</dbReference>
<evidence type="ECO:0000313" key="3">
    <source>
        <dbReference type="EMBL" id="KGE89073.1"/>
    </source>
</evidence>
<feature type="signal peptide" evidence="2">
    <location>
        <begin position="1"/>
        <end position="24"/>
    </location>
</feature>
<sequence>MKKVFLNAGFLLAALFLTAGAVWAQPQSHHRGGNGSPFKAIEELKEELQLTPEQEKAIEELKKETRNAQKEARNAERTRKQSMHQALKSELDAILTPAQTQILEAHHEAKKAEAKAMRDKMREYHEQNVAPVLLEQRKKLELKISDEDKATLARIRTERQGSRPHKADGHKAASRPNGDELSALVQKYDEEISMLMEEIKPKREQWEKDMKTMSEANRPERKGKQGMKKGAHRPKPDFQKVRFLLMDPAKGPEFDNNNRY</sequence>
<feature type="compositionally biased region" description="Basic and acidic residues" evidence="1">
    <location>
        <begin position="156"/>
        <end position="171"/>
    </location>
</feature>
<feature type="region of interest" description="Disordered" evidence="1">
    <location>
        <begin position="156"/>
        <end position="181"/>
    </location>
</feature>
<keyword evidence="2" id="KW-0732">Signal</keyword>
<feature type="region of interest" description="Disordered" evidence="1">
    <location>
        <begin position="64"/>
        <end position="86"/>
    </location>
</feature>
<dbReference type="AlphaFoldDB" id="A0A098SBN0"/>
<keyword evidence="4" id="KW-1185">Reference proteome</keyword>
<feature type="region of interest" description="Disordered" evidence="1">
    <location>
        <begin position="200"/>
        <end position="260"/>
    </location>
</feature>
<evidence type="ECO:0000256" key="2">
    <source>
        <dbReference type="SAM" id="SignalP"/>
    </source>
</evidence>
<accession>A0A098SBN0</accession>
<dbReference type="OrthoDB" id="881643at2"/>
<evidence type="ECO:0008006" key="5">
    <source>
        <dbReference type="Google" id="ProtNLM"/>
    </source>
</evidence>
<feature type="compositionally biased region" description="Basic and acidic residues" evidence="1">
    <location>
        <begin position="200"/>
        <end position="223"/>
    </location>
</feature>
<dbReference type="STRING" id="1524460.IX84_04660"/>
<gene>
    <name evidence="3" type="ORF">IX84_04660</name>
</gene>
<evidence type="ECO:0000313" key="4">
    <source>
        <dbReference type="Proteomes" id="UP000029736"/>
    </source>
</evidence>
<feature type="chain" id="PRO_5001948145" description="Periplasmic heavy metal sensor" evidence="2">
    <location>
        <begin position="25"/>
        <end position="260"/>
    </location>
</feature>
<feature type="compositionally biased region" description="Basic and acidic residues" evidence="1">
    <location>
        <begin position="250"/>
        <end position="260"/>
    </location>
</feature>
<organism evidence="3 4">
    <name type="scientific">Phaeodactylibacter xiamenensis</name>
    <dbReference type="NCBI Taxonomy" id="1524460"/>
    <lineage>
        <taxon>Bacteria</taxon>
        <taxon>Pseudomonadati</taxon>
        <taxon>Bacteroidota</taxon>
        <taxon>Saprospiria</taxon>
        <taxon>Saprospirales</taxon>
        <taxon>Haliscomenobacteraceae</taxon>
        <taxon>Phaeodactylibacter</taxon>
    </lineage>
</organism>
<reference evidence="3 4" key="1">
    <citation type="journal article" date="2014" name="Int. J. Syst. Evol. Microbiol.">
        <title>Phaeodactylibacter xiamenensis gen. nov., sp. nov., a member of the family Saprospiraceae isolated from the marine alga Phaeodactylum tricornutum.</title>
        <authorList>
            <person name="Chen Z.Jr."/>
            <person name="Lei X."/>
            <person name="Lai Q."/>
            <person name="Li Y."/>
            <person name="Zhang B."/>
            <person name="Zhang J."/>
            <person name="Zhang H."/>
            <person name="Yang L."/>
            <person name="Zheng W."/>
            <person name="Tian Y."/>
            <person name="Yu Z."/>
            <person name="Xu H.Jr."/>
            <person name="Zheng T."/>
        </authorList>
    </citation>
    <scope>NUCLEOTIDE SEQUENCE [LARGE SCALE GENOMIC DNA]</scope>
    <source>
        <strain evidence="3 4">KD52</strain>
    </source>
</reference>
<evidence type="ECO:0000256" key="1">
    <source>
        <dbReference type="SAM" id="MobiDB-lite"/>
    </source>
</evidence>
<proteinExistence type="predicted"/>
<dbReference type="RefSeq" id="WP_044216881.1">
    <property type="nucleotide sequence ID" value="NZ_JBKAGJ010000001.1"/>
</dbReference>
<comment type="caution">
    <text evidence="3">The sequence shown here is derived from an EMBL/GenBank/DDBJ whole genome shotgun (WGS) entry which is preliminary data.</text>
</comment>
<name>A0A098SBN0_9BACT</name>
<feature type="compositionally biased region" description="Basic residues" evidence="1">
    <location>
        <begin position="224"/>
        <end position="233"/>
    </location>
</feature>